<protein>
    <submittedName>
        <fullName evidence="2">Uncharacterized protein</fullName>
    </submittedName>
</protein>
<evidence type="ECO:0000313" key="3">
    <source>
        <dbReference type="Proteomes" id="UP000001072"/>
    </source>
</evidence>
<gene>
    <name evidence="2" type="ORF">MELLADRAFT_110012</name>
</gene>
<reference evidence="3" key="1">
    <citation type="journal article" date="2011" name="Proc. Natl. Acad. Sci. U.S.A.">
        <title>Obligate biotrophy features unraveled by the genomic analysis of rust fungi.</title>
        <authorList>
            <person name="Duplessis S."/>
            <person name="Cuomo C.A."/>
            <person name="Lin Y.-C."/>
            <person name="Aerts A."/>
            <person name="Tisserant E."/>
            <person name="Veneault-Fourrey C."/>
            <person name="Joly D.L."/>
            <person name="Hacquard S."/>
            <person name="Amselem J."/>
            <person name="Cantarel B.L."/>
            <person name="Chiu R."/>
            <person name="Coutinho P.M."/>
            <person name="Feau N."/>
            <person name="Field M."/>
            <person name="Frey P."/>
            <person name="Gelhaye E."/>
            <person name="Goldberg J."/>
            <person name="Grabherr M.G."/>
            <person name="Kodira C.D."/>
            <person name="Kohler A."/>
            <person name="Kuees U."/>
            <person name="Lindquist E.A."/>
            <person name="Lucas S.M."/>
            <person name="Mago R."/>
            <person name="Mauceli E."/>
            <person name="Morin E."/>
            <person name="Murat C."/>
            <person name="Pangilinan J.L."/>
            <person name="Park R."/>
            <person name="Pearson M."/>
            <person name="Quesneville H."/>
            <person name="Rouhier N."/>
            <person name="Sakthikumar S."/>
            <person name="Salamov A.A."/>
            <person name="Schmutz J."/>
            <person name="Selles B."/>
            <person name="Shapiro H."/>
            <person name="Tanguay P."/>
            <person name="Tuskan G.A."/>
            <person name="Henrissat B."/>
            <person name="Van de Peer Y."/>
            <person name="Rouze P."/>
            <person name="Ellis J.G."/>
            <person name="Dodds P.N."/>
            <person name="Schein J.E."/>
            <person name="Zhong S."/>
            <person name="Hamelin R.C."/>
            <person name="Grigoriev I.V."/>
            <person name="Szabo L.J."/>
            <person name="Martin F."/>
        </authorList>
    </citation>
    <scope>NUCLEOTIDE SEQUENCE [LARGE SCALE GENOMIC DNA]</scope>
    <source>
        <strain evidence="3">98AG31 / pathotype 3-4-7</strain>
    </source>
</reference>
<dbReference type="Proteomes" id="UP000001072">
    <property type="component" value="Unassembled WGS sequence"/>
</dbReference>
<name>F4RYC7_MELLP</name>
<dbReference type="RefSeq" id="XP_007414060.1">
    <property type="nucleotide sequence ID" value="XM_007413998.1"/>
</dbReference>
<evidence type="ECO:0000256" key="1">
    <source>
        <dbReference type="SAM" id="MobiDB-lite"/>
    </source>
</evidence>
<dbReference type="InParanoid" id="F4RYC7"/>
<accession>F4RYC7</accession>
<evidence type="ECO:0000313" key="2">
    <source>
        <dbReference type="EMBL" id="EGG02658.1"/>
    </source>
</evidence>
<feature type="region of interest" description="Disordered" evidence="1">
    <location>
        <begin position="1"/>
        <end position="56"/>
    </location>
</feature>
<feature type="compositionally biased region" description="Basic and acidic residues" evidence="1">
    <location>
        <begin position="32"/>
        <end position="42"/>
    </location>
</feature>
<dbReference type="KEGG" id="mlr:MELLADRAFT_110012"/>
<sequence length="146" mass="16496">MAGRGKTRARRAANGTPQTNTKSKTKPSAIAYRDRKRQERDIGTPFPQKHQGRVDKRRALAEELGLPPETKFIFRHRITDPEEQKKREIVELHFGTTAVINKEDNSLILATGVAKREAARAEAAEAKKRAREAKKQLASSSKRKKQ</sequence>
<feature type="region of interest" description="Disordered" evidence="1">
    <location>
        <begin position="124"/>
        <end position="146"/>
    </location>
</feature>
<dbReference type="AlphaFoldDB" id="F4RYC7"/>
<dbReference type="EMBL" id="GL883129">
    <property type="protein sequence ID" value="EGG02658.1"/>
    <property type="molecule type" value="Genomic_DNA"/>
</dbReference>
<feature type="compositionally biased region" description="Basic residues" evidence="1">
    <location>
        <begin position="1"/>
        <end position="11"/>
    </location>
</feature>
<dbReference type="HOGENOM" id="CLU_1777909_0_0_1"/>
<keyword evidence="3" id="KW-1185">Reference proteome</keyword>
<dbReference type="VEuPathDB" id="FungiDB:MELLADRAFT_110012"/>
<proteinExistence type="predicted"/>
<organism evidence="3">
    <name type="scientific">Melampsora larici-populina (strain 98AG31 / pathotype 3-4-7)</name>
    <name type="common">Poplar leaf rust fungus</name>
    <dbReference type="NCBI Taxonomy" id="747676"/>
    <lineage>
        <taxon>Eukaryota</taxon>
        <taxon>Fungi</taxon>
        <taxon>Dikarya</taxon>
        <taxon>Basidiomycota</taxon>
        <taxon>Pucciniomycotina</taxon>
        <taxon>Pucciniomycetes</taxon>
        <taxon>Pucciniales</taxon>
        <taxon>Melampsoraceae</taxon>
        <taxon>Melampsora</taxon>
    </lineage>
</organism>
<dbReference type="OrthoDB" id="10577476at2759"/>
<dbReference type="GeneID" id="18923937"/>